<sequence>MLKKINLIIKIFLIINILLQFPLEKENIVSLKKQKTILGSSKISIFFSNILTIFFIFIYLLINIKLNNLQ</sequence>
<evidence type="ECO:0000256" key="1">
    <source>
        <dbReference type="SAM" id="Phobius"/>
    </source>
</evidence>
<protein>
    <submittedName>
        <fullName evidence="2">Preprotein translocase SecG subunit</fullName>
    </submittedName>
</protein>
<keyword evidence="2" id="KW-0934">Plastid</keyword>
<proteinExistence type="predicted"/>
<feature type="transmembrane region" description="Helical" evidence="1">
    <location>
        <begin position="43"/>
        <end position="62"/>
    </location>
</feature>
<keyword evidence="1" id="KW-1133">Transmembrane helix</keyword>
<geneLocation type="plastid" evidence="2"/>
<feature type="transmembrane region" description="Helical" evidence="1">
    <location>
        <begin position="7"/>
        <end position="23"/>
    </location>
</feature>
<name>A0A2Z5ZAQ1_9STRA</name>
<dbReference type="AlphaFoldDB" id="A0A2Z5ZAQ1"/>
<keyword evidence="1" id="KW-0472">Membrane</keyword>
<organism evidence="2">
    <name type="scientific">Nitzschia sp. PL3-2</name>
    <dbReference type="NCBI Taxonomy" id="2083271"/>
    <lineage>
        <taxon>Eukaryota</taxon>
        <taxon>Sar</taxon>
        <taxon>Stramenopiles</taxon>
        <taxon>Ochrophyta</taxon>
        <taxon>Bacillariophyta</taxon>
        <taxon>Bacillariophyceae</taxon>
        <taxon>Bacillariophycidae</taxon>
        <taxon>Bacillariales</taxon>
        <taxon>Bacillariaceae</taxon>
        <taxon>Nitzschia</taxon>
    </lineage>
</organism>
<gene>
    <name evidence="2" type="primary">secG</name>
</gene>
<accession>A0A2Z5ZAQ1</accession>
<keyword evidence="1" id="KW-0812">Transmembrane</keyword>
<reference evidence="2" key="1">
    <citation type="submission" date="2018-02" db="EMBL/GenBank/DDBJ databases">
        <title>Evolution and diversity of non-photosynthetic diatom plastid genomes.</title>
        <authorList>
            <person name="Kamikawa R."/>
            <person name="Ishii K."/>
        </authorList>
    </citation>
    <scope>NUCLEOTIDE SEQUENCE</scope>
    <source>
        <strain evidence="2">PL3-2</strain>
    </source>
</reference>
<dbReference type="EMBL" id="AP018504">
    <property type="protein sequence ID" value="BBC77424.1"/>
    <property type="molecule type" value="Genomic_DNA"/>
</dbReference>
<evidence type="ECO:0000313" key="2">
    <source>
        <dbReference type="EMBL" id="BBC77424.1"/>
    </source>
</evidence>